<dbReference type="GO" id="GO:0000976">
    <property type="term" value="F:transcription cis-regulatory region binding"/>
    <property type="evidence" value="ECO:0007669"/>
    <property type="project" value="TreeGrafter"/>
</dbReference>
<dbReference type="GO" id="GO:0005829">
    <property type="term" value="C:cytosol"/>
    <property type="evidence" value="ECO:0007669"/>
    <property type="project" value="TreeGrafter"/>
</dbReference>
<dbReference type="SMART" id="SM00448">
    <property type="entry name" value="REC"/>
    <property type="match status" value="1"/>
</dbReference>
<dbReference type="Pfam" id="PF00486">
    <property type="entry name" value="Trans_reg_C"/>
    <property type="match status" value="1"/>
</dbReference>
<name>A0A2N1IZJ1_9BACT</name>
<dbReference type="PANTHER" id="PTHR48111:SF1">
    <property type="entry name" value="TWO-COMPONENT RESPONSE REGULATOR ORR33"/>
    <property type="match status" value="1"/>
</dbReference>
<organism evidence="10 11">
    <name type="scientific">Malaciobacter halophilus</name>
    <dbReference type="NCBI Taxonomy" id="197482"/>
    <lineage>
        <taxon>Bacteria</taxon>
        <taxon>Pseudomonadati</taxon>
        <taxon>Campylobacterota</taxon>
        <taxon>Epsilonproteobacteria</taxon>
        <taxon>Campylobacterales</taxon>
        <taxon>Arcobacteraceae</taxon>
        <taxon>Malaciobacter</taxon>
    </lineage>
</organism>
<keyword evidence="2" id="KW-0902">Two-component regulatory system</keyword>
<dbReference type="InterPro" id="IPR001789">
    <property type="entry name" value="Sig_transdc_resp-reg_receiver"/>
</dbReference>
<evidence type="ECO:0000313" key="11">
    <source>
        <dbReference type="Proteomes" id="UP000233248"/>
    </source>
</evidence>
<keyword evidence="3" id="KW-0805">Transcription regulation</keyword>
<dbReference type="SMART" id="SM00862">
    <property type="entry name" value="Trans_reg_C"/>
    <property type="match status" value="1"/>
</dbReference>
<dbReference type="Proteomes" id="UP000233248">
    <property type="component" value="Unassembled WGS sequence"/>
</dbReference>
<dbReference type="Pfam" id="PF00072">
    <property type="entry name" value="Response_reg"/>
    <property type="match status" value="1"/>
</dbReference>
<dbReference type="KEGG" id="ahs:AHALO_0239"/>
<dbReference type="SUPFAM" id="SSF46894">
    <property type="entry name" value="C-terminal effector domain of the bipartite response regulators"/>
    <property type="match status" value="1"/>
</dbReference>
<dbReference type="Gene3D" id="1.10.10.10">
    <property type="entry name" value="Winged helix-like DNA-binding domain superfamily/Winged helix DNA-binding domain"/>
    <property type="match status" value="1"/>
</dbReference>
<evidence type="ECO:0000256" key="3">
    <source>
        <dbReference type="ARBA" id="ARBA00023015"/>
    </source>
</evidence>
<evidence type="ECO:0000256" key="4">
    <source>
        <dbReference type="ARBA" id="ARBA00023125"/>
    </source>
</evidence>
<dbReference type="InterPro" id="IPR036388">
    <property type="entry name" value="WH-like_DNA-bd_sf"/>
</dbReference>
<dbReference type="InterPro" id="IPR011006">
    <property type="entry name" value="CheY-like_superfamily"/>
</dbReference>
<protein>
    <recommendedName>
        <fullName evidence="12">Transcriptional regulator</fullName>
    </recommendedName>
</protein>
<dbReference type="CDD" id="cd00383">
    <property type="entry name" value="trans_reg_C"/>
    <property type="match status" value="1"/>
</dbReference>
<evidence type="ECO:0000256" key="5">
    <source>
        <dbReference type="ARBA" id="ARBA00023163"/>
    </source>
</evidence>
<feature type="domain" description="Response regulatory" evidence="8">
    <location>
        <begin position="10"/>
        <end position="129"/>
    </location>
</feature>
<evidence type="ECO:0000313" key="10">
    <source>
        <dbReference type="EMBL" id="PKI79674.1"/>
    </source>
</evidence>
<sequence>MNNELLKELVVLYVEDQLDAQEELKHVFDRTFKKTIIANNGDEGLKKFITHKKRNYNIDIIVTDINMPKLNGIDMIKEVKKYDDNVKFVLTTAYTDPEYLLESIELGVTAYITKPINIMQLLEKIEYAYKQKIDKDMLQSLVNRMKQHNIKEIDEFFEVLDNETKDDDSAENIYLSDGFSYSFKNKVLIKDGKYISLVNQEIMLLEYFIKNSNKILSYDELLEAISINEHGNTSLNNLRTVIKSLRKKSSKELIKNLSGVGYKLILE</sequence>
<dbReference type="PROSITE" id="PS51755">
    <property type="entry name" value="OMPR_PHOB"/>
    <property type="match status" value="1"/>
</dbReference>
<dbReference type="PANTHER" id="PTHR48111">
    <property type="entry name" value="REGULATOR OF RPOS"/>
    <property type="match status" value="1"/>
</dbReference>
<proteinExistence type="predicted"/>
<dbReference type="InterPro" id="IPR016032">
    <property type="entry name" value="Sig_transdc_resp-reg_C-effctor"/>
</dbReference>
<feature type="modified residue" description="4-aspartylphosphate" evidence="6">
    <location>
        <position position="64"/>
    </location>
</feature>
<reference evidence="10 11" key="1">
    <citation type="submission" date="2017-09" db="EMBL/GenBank/DDBJ databases">
        <title>Genomics of the genus Arcobacter.</title>
        <authorList>
            <person name="Perez-Cataluna A."/>
            <person name="Figueras M.J."/>
            <person name="Salas-Masso N."/>
        </authorList>
    </citation>
    <scope>NUCLEOTIDE SEQUENCE [LARGE SCALE GENOMIC DNA]</scope>
    <source>
        <strain evidence="10 11">DSM 18005</strain>
    </source>
</reference>
<evidence type="ECO:0000256" key="2">
    <source>
        <dbReference type="ARBA" id="ARBA00023012"/>
    </source>
</evidence>
<dbReference type="SUPFAM" id="SSF52172">
    <property type="entry name" value="CheY-like"/>
    <property type="match status" value="1"/>
</dbReference>
<evidence type="ECO:0000259" key="9">
    <source>
        <dbReference type="PROSITE" id="PS51755"/>
    </source>
</evidence>
<dbReference type="GO" id="GO:0006355">
    <property type="term" value="P:regulation of DNA-templated transcription"/>
    <property type="evidence" value="ECO:0007669"/>
    <property type="project" value="InterPro"/>
</dbReference>
<evidence type="ECO:0000259" key="8">
    <source>
        <dbReference type="PROSITE" id="PS50110"/>
    </source>
</evidence>
<dbReference type="RefSeq" id="WP_101185952.1">
    <property type="nucleotide sequence ID" value="NZ_CP031218.1"/>
</dbReference>
<keyword evidence="4 7" id="KW-0238">DNA-binding</keyword>
<gene>
    <name evidence="10" type="ORF">CP960_13310</name>
</gene>
<comment type="caution">
    <text evidence="10">The sequence shown here is derived from an EMBL/GenBank/DDBJ whole genome shotgun (WGS) entry which is preliminary data.</text>
</comment>
<evidence type="ECO:0000256" key="7">
    <source>
        <dbReference type="PROSITE-ProRule" id="PRU01091"/>
    </source>
</evidence>
<dbReference type="EMBL" id="NXIF01000086">
    <property type="protein sequence ID" value="PKI79674.1"/>
    <property type="molecule type" value="Genomic_DNA"/>
</dbReference>
<dbReference type="OrthoDB" id="1769137at2"/>
<evidence type="ECO:0008006" key="12">
    <source>
        <dbReference type="Google" id="ProtNLM"/>
    </source>
</evidence>
<keyword evidence="11" id="KW-1185">Reference proteome</keyword>
<evidence type="ECO:0000256" key="6">
    <source>
        <dbReference type="PROSITE-ProRule" id="PRU00169"/>
    </source>
</evidence>
<keyword evidence="1 6" id="KW-0597">Phosphoprotein</keyword>
<accession>A0A2N1IZJ1</accession>
<feature type="DNA-binding region" description="OmpR/PhoB-type" evidence="7">
    <location>
        <begin position="171"/>
        <end position="266"/>
    </location>
</feature>
<feature type="domain" description="OmpR/PhoB-type" evidence="9">
    <location>
        <begin position="171"/>
        <end position="266"/>
    </location>
</feature>
<dbReference type="InterPro" id="IPR001867">
    <property type="entry name" value="OmpR/PhoB-type_DNA-bd"/>
</dbReference>
<dbReference type="Gene3D" id="3.40.50.2300">
    <property type="match status" value="1"/>
</dbReference>
<evidence type="ECO:0000256" key="1">
    <source>
        <dbReference type="ARBA" id="ARBA00022553"/>
    </source>
</evidence>
<keyword evidence="5" id="KW-0804">Transcription</keyword>
<dbReference type="InterPro" id="IPR039420">
    <property type="entry name" value="WalR-like"/>
</dbReference>
<dbReference type="GO" id="GO:0032993">
    <property type="term" value="C:protein-DNA complex"/>
    <property type="evidence" value="ECO:0007669"/>
    <property type="project" value="TreeGrafter"/>
</dbReference>
<dbReference type="PROSITE" id="PS50110">
    <property type="entry name" value="RESPONSE_REGULATORY"/>
    <property type="match status" value="1"/>
</dbReference>
<dbReference type="GO" id="GO:0000156">
    <property type="term" value="F:phosphorelay response regulator activity"/>
    <property type="evidence" value="ECO:0007669"/>
    <property type="project" value="TreeGrafter"/>
</dbReference>
<dbReference type="AlphaFoldDB" id="A0A2N1IZJ1"/>